<dbReference type="PROSITE" id="PS51354">
    <property type="entry name" value="GLUTAREDOXIN_2"/>
    <property type="match status" value="1"/>
</dbReference>
<dbReference type="PRINTS" id="PR00160">
    <property type="entry name" value="GLUTAREDOXIN"/>
</dbReference>
<dbReference type="Pfam" id="PF00462">
    <property type="entry name" value="Glutaredoxin"/>
    <property type="match status" value="1"/>
</dbReference>
<dbReference type="PANTHER" id="PTHR45694:SF18">
    <property type="entry name" value="GLUTAREDOXIN-1-RELATED"/>
    <property type="match status" value="1"/>
</dbReference>
<proteinExistence type="predicted"/>
<dbReference type="InterPro" id="IPR036249">
    <property type="entry name" value="Thioredoxin-like_sf"/>
</dbReference>
<accession>A0A2L0UZG6</accession>
<sequence length="78" mass="8937">MYTVYSKSGCGYCVRAKDTLDLLGEDFVDIRIDEPTDTLFEKKAEMNTKLGYEARTVPQIWHGDVHIGGYDDLVKYLK</sequence>
<dbReference type="InterPro" id="IPR014025">
    <property type="entry name" value="Glutaredoxin_subgr"/>
</dbReference>
<dbReference type="OrthoDB" id="25064at10239"/>
<keyword evidence="3" id="KW-1185">Reference proteome</keyword>
<protein>
    <recommendedName>
        <fullName evidence="1">Glutaredoxin domain-containing protein</fullName>
    </recommendedName>
</protein>
<feature type="domain" description="Glutaredoxin" evidence="1">
    <location>
        <begin position="3"/>
        <end position="67"/>
    </location>
</feature>
<name>A0A2L0UZG6_9CAUD</name>
<dbReference type="RefSeq" id="YP_009611786.1">
    <property type="nucleotide sequence ID" value="NC_042013.1"/>
</dbReference>
<dbReference type="Proteomes" id="UP000223025">
    <property type="component" value="Segment"/>
</dbReference>
<dbReference type="EMBL" id="MF403008">
    <property type="protein sequence ID" value="AUZ94918.1"/>
    <property type="molecule type" value="Genomic_DNA"/>
</dbReference>
<dbReference type="GeneID" id="40088124"/>
<evidence type="ECO:0000313" key="2">
    <source>
        <dbReference type="EMBL" id="AUZ94918.1"/>
    </source>
</evidence>
<dbReference type="GO" id="GO:0015038">
    <property type="term" value="F:glutathione disulfide oxidoreductase activity"/>
    <property type="evidence" value="ECO:0007669"/>
    <property type="project" value="TreeGrafter"/>
</dbReference>
<dbReference type="PANTHER" id="PTHR45694">
    <property type="entry name" value="GLUTAREDOXIN 2"/>
    <property type="match status" value="1"/>
</dbReference>
<dbReference type="KEGG" id="vg:40088124"/>
<evidence type="ECO:0000313" key="3">
    <source>
        <dbReference type="Proteomes" id="UP000223025"/>
    </source>
</evidence>
<dbReference type="GO" id="GO:0034599">
    <property type="term" value="P:cellular response to oxidative stress"/>
    <property type="evidence" value="ECO:0007669"/>
    <property type="project" value="TreeGrafter"/>
</dbReference>
<organism evidence="2 3">
    <name type="scientific">Agrobacterium phage Atu_ph07</name>
    <dbReference type="NCBI Taxonomy" id="2024264"/>
    <lineage>
        <taxon>Viruses</taxon>
        <taxon>Duplodnaviria</taxon>
        <taxon>Heunggongvirae</taxon>
        <taxon>Uroviricota</taxon>
        <taxon>Caudoviricetes</taxon>
        <taxon>Polybotosvirus</taxon>
        <taxon>Polybotosvirus Atuph07</taxon>
    </lineage>
</organism>
<evidence type="ECO:0000259" key="1">
    <source>
        <dbReference type="Pfam" id="PF00462"/>
    </source>
</evidence>
<reference evidence="2 3" key="1">
    <citation type="submission" date="2017-06" db="EMBL/GenBank/DDBJ databases">
        <authorList>
            <person name="Kim H.J."/>
            <person name="Triplett B.A."/>
        </authorList>
    </citation>
    <scope>NUCLEOTIDE SEQUENCE [LARGE SCALE GENOMIC DNA]</scope>
</reference>
<dbReference type="InterPro" id="IPR002109">
    <property type="entry name" value="Glutaredoxin"/>
</dbReference>
<dbReference type="SUPFAM" id="SSF52833">
    <property type="entry name" value="Thioredoxin-like"/>
    <property type="match status" value="1"/>
</dbReference>
<dbReference type="Gene3D" id="3.40.30.10">
    <property type="entry name" value="Glutaredoxin"/>
    <property type="match status" value="1"/>
</dbReference>